<organism evidence="1 2">
    <name type="scientific">Mycobacterium kansasii 662</name>
    <dbReference type="NCBI Taxonomy" id="1299326"/>
    <lineage>
        <taxon>Bacteria</taxon>
        <taxon>Bacillati</taxon>
        <taxon>Actinomycetota</taxon>
        <taxon>Actinomycetes</taxon>
        <taxon>Mycobacteriales</taxon>
        <taxon>Mycobacteriaceae</taxon>
        <taxon>Mycobacterium</taxon>
    </lineage>
</organism>
<dbReference type="AlphaFoldDB" id="X7ZPF8"/>
<name>X7ZPF8_MYCKA</name>
<comment type="caution">
    <text evidence="1">The sequence shown here is derived from an EMBL/GenBank/DDBJ whole genome shotgun (WGS) entry which is preliminary data.</text>
</comment>
<evidence type="ECO:0000313" key="2">
    <source>
        <dbReference type="Proteomes" id="UP000020561"/>
    </source>
</evidence>
<dbReference type="PATRIC" id="fig|1299326.3.peg.1519"/>
<sequence length="71" mass="7352">MRVPEPVDAGLDRDGPGRGAVRCGIWHVPRLVAAGRAPWKAGVGQGRCAGFRFTASIGRRSAGGDGRPTAL</sequence>
<dbReference type="EMBL" id="JAOA01000001">
    <property type="protein sequence ID" value="EUA20901.1"/>
    <property type="molecule type" value="Genomic_DNA"/>
</dbReference>
<reference evidence="1 2" key="1">
    <citation type="submission" date="2013-12" db="EMBL/GenBank/DDBJ databases">
        <authorList>
            <person name="Brown-Elliot B."/>
            <person name="Wallace R."/>
            <person name="Lenaerts A."/>
            <person name="Ordway D."/>
            <person name="DeGroote M.A."/>
            <person name="Parker T."/>
            <person name="Sizemore C."/>
            <person name="Tallon L.J."/>
            <person name="Sadzewicz L.K."/>
            <person name="Sengamalay N."/>
            <person name="Fraser C.M."/>
            <person name="Hine E."/>
            <person name="Shefchek K.A."/>
            <person name="Das S.P."/>
            <person name="Tettelin H."/>
        </authorList>
    </citation>
    <scope>NUCLEOTIDE SEQUENCE [LARGE SCALE GENOMIC DNA]</scope>
    <source>
        <strain evidence="1 2">662</strain>
    </source>
</reference>
<proteinExistence type="predicted"/>
<gene>
    <name evidence="1" type="ORF">I545_1578</name>
</gene>
<protein>
    <submittedName>
        <fullName evidence="1">Uncharacterized protein</fullName>
    </submittedName>
</protein>
<evidence type="ECO:0000313" key="1">
    <source>
        <dbReference type="EMBL" id="EUA20901.1"/>
    </source>
</evidence>
<dbReference type="Proteomes" id="UP000020561">
    <property type="component" value="Unassembled WGS sequence"/>
</dbReference>
<accession>X7ZPF8</accession>